<evidence type="ECO:0000256" key="1">
    <source>
        <dbReference type="SAM" id="Phobius"/>
    </source>
</evidence>
<evidence type="ECO:0000313" key="3">
    <source>
        <dbReference type="Proteomes" id="UP000177140"/>
    </source>
</evidence>
<sequence length="222" mass="23954">MDSNSKLTSFIPKSSASQSGLAGLNTAGGLGQRPSPTAHSKISGAYSFLGVISFALLALTLVFTAGAFVFRLVAFQKVYNPCNEKSVCGLAESLKRDRQNLGTENLIRAKRLEVKTSNGRGLLGQHVSVSPLFRQIFNTLTSEGISYNQFNFGDKGVTISGQARSYEDVAFQAEVFSSSEAKGKVKSYRFYDLDLDDKGNVIFKLDLVPDASIVSFSKTALP</sequence>
<name>A0A1G2QKZ6_9BACT</name>
<keyword evidence="1" id="KW-0472">Membrane</keyword>
<keyword evidence="1" id="KW-0812">Transmembrane</keyword>
<gene>
    <name evidence="2" type="ORF">A2556_00015</name>
</gene>
<accession>A0A1G2QKZ6</accession>
<evidence type="ECO:0000313" key="2">
    <source>
        <dbReference type="EMBL" id="OHA61148.1"/>
    </source>
</evidence>
<protein>
    <submittedName>
        <fullName evidence="2">Uncharacterized protein</fullName>
    </submittedName>
</protein>
<dbReference type="Proteomes" id="UP000177140">
    <property type="component" value="Unassembled WGS sequence"/>
</dbReference>
<organism evidence="2 3">
    <name type="scientific">Candidatus Vogelbacteria bacterium RIFOXYD2_FULL_44_9</name>
    <dbReference type="NCBI Taxonomy" id="1802441"/>
    <lineage>
        <taxon>Bacteria</taxon>
        <taxon>Candidatus Vogeliibacteriota</taxon>
    </lineage>
</organism>
<proteinExistence type="predicted"/>
<dbReference type="EMBL" id="MHTM01000040">
    <property type="protein sequence ID" value="OHA61148.1"/>
    <property type="molecule type" value="Genomic_DNA"/>
</dbReference>
<comment type="caution">
    <text evidence="2">The sequence shown here is derived from an EMBL/GenBank/DDBJ whole genome shotgun (WGS) entry which is preliminary data.</text>
</comment>
<feature type="transmembrane region" description="Helical" evidence="1">
    <location>
        <begin position="45"/>
        <end position="70"/>
    </location>
</feature>
<reference evidence="2 3" key="1">
    <citation type="journal article" date="2016" name="Nat. Commun.">
        <title>Thousands of microbial genomes shed light on interconnected biogeochemical processes in an aquifer system.</title>
        <authorList>
            <person name="Anantharaman K."/>
            <person name="Brown C.T."/>
            <person name="Hug L.A."/>
            <person name="Sharon I."/>
            <person name="Castelle C.J."/>
            <person name="Probst A.J."/>
            <person name="Thomas B.C."/>
            <person name="Singh A."/>
            <person name="Wilkins M.J."/>
            <person name="Karaoz U."/>
            <person name="Brodie E.L."/>
            <person name="Williams K.H."/>
            <person name="Hubbard S.S."/>
            <person name="Banfield J.F."/>
        </authorList>
    </citation>
    <scope>NUCLEOTIDE SEQUENCE [LARGE SCALE GENOMIC DNA]</scope>
</reference>
<dbReference type="AlphaFoldDB" id="A0A1G2QKZ6"/>
<keyword evidence="1" id="KW-1133">Transmembrane helix</keyword>